<sequence>MAYCAALEIRTRLRYLGDSSCENTDIRAEQAPSVRQGDWRHIRPRFEGSWSKNGSLTCGRTTLFYHKDRGSVTGCDPSLSAAIFDVAASNPWTAPPQVFWSPFINPRMLPNRIACRLTSSLPLVLYITCASLFVRVPLVRLDFGTEPSSRGLRAGLSDQDQREKSKTSRPGRKRLDFHQTVSITQGKRFLWD</sequence>
<dbReference type="EMBL" id="JAHMHQ010000003">
    <property type="protein sequence ID" value="KAK1641323.1"/>
    <property type="molecule type" value="Genomic_DNA"/>
</dbReference>
<keyword evidence="3" id="KW-1185">Reference proteome</keyword>
<feature type="region of interest" description="Disordered" evidence="1">
    <location>
        <begin position="150"/>
        <end position="177"/>
    </location>
</feature>
<evidence type="ECO:0000256" key="1">
    <source>
        <dbReference type="SAM" id="MobiDB-lite"/>
    </source>
</evidence>
<protein>
    <submittedName>
        <fullName evidence="2">Uncharacterized protein</fullName>
    </submittedName>
</protein>
<accession>A0AAJ0A003</accession>
<evidence type="ECO:0000313" key="2">
    <source>
        <dbReference type="EMBL" id="KAK1641323.1"/>
    </source>
</evidence>
<dbReference type="GeneID" id="85474570"/>
<evidence type="ECO:0000313" key="3">
    <source>
        <dbReference type="Proteomes" id="UP001243989"/>
    </source>
</evidence>
<dbReference type="AlphaFoldDB" id="A0AAJ0A003"/>
<name>A0AAJ0A003_9PEZI</name>
<dbReference type="Proteomes" id="UP001243989">
    <property type="component" value="Unassembled WGS sequence"/>
</dbReference>
<reference evidence="2" key="1">
    <citation type="submission" date="2021-06" db="EMBL/GenBank/DDBJ databases">
        <title>Comparative genomics, transcriptomics and evolutionary studies reveal genomic signatures of adaptation to plant cell wall in hemibiotrophic fungi.</title>
        <authorList>
            <consortium name="DOE Joint Genome Institute"/>
            <person name="Baroncelli R."/>
            <person name="Diaz J.F."/>
            <person name="Benocci T."/>
            <person name="Peng M."/>
            <person name="Battaglia E."/>
            <person name="Haridas S."/>
            <person name="Andreopoulos W."/>
            <person name="Labutti K."/>
            <person name="Pangilinan J."/>
            <person name="Floch G.L."/>
            <person name="Makela M.R."/>
            <person name="Henrissat B."/>
            <person name="Grigoriev I.V."/>
            <person name="Crouch J.A."/>
            <person name="De Vries R.P."/>
            <person name="Sukno S.A."/>
            <person name="Thon M.R."/>
        </authorList>
    </citation>
    <scope>NUCLEOTIDE SEQUENCE</scope>
    <source>
        <strain evidence="2">CBS 102054</strain>
    </source>
</reference>
<gene>
    <name evidence="2" type="ORF">BDP81DRAFT_418658</name>
</gene>
<comment type="caution">
    <text evidence="2">The sequence shown here is derived from an EMBL/GenBank/DDBJ whole genome shotgun (WGS) entry which is preliminary data.</text>
</comment>
<organism evidence="2 3">
    <name type="scientific">Colletotrichum phormii</name>
    <dbReference type="NCBI Taxonomy" id="359342"/>
    <lineage>
        <taxon>Eukaryota</taxon>
        <taxon>Fungi</taxon>
        <taxon>Dikarya</taxon>
        <taxon>Ascomycota</taxon>
        <taxon>Pezizomycotina</taxon>
        <taxon>Sordariomycetes</taxon>
        <taxon>Hypocreomycetidae</taxon>
        <taxon>Glomerellales</taxon>
        <taxon>Glomerellaceae</taxon>
        <taxon>Colletotrichum</taxon>
        <taxon>Colletotrichum acutatum species complex</taxon>
    </lineage>
</organism>
<proteinExistence type="predicted"/>
<dbReference type="RefSeq" id="XP_060449930.1">
    <property type="nucleotide sequence ID" value="XM_060589708.1"/>
</dbReference>